<dbReference type="RefSeq" id="WP_381835727.1">
    <property type="nucleotide sequence ID" value="NZ_JBHTCF010000014.1"/>
</dbReference>
<feature type="domain" description="Thioester reductase (TE)" evidence="2">
    <location>
        <begin position="5"/>
        <end position="202"/>
    </location>
</feature>
<accession>A0ABW2JQG5</accession>
<evidence type="ECO:0000259" key="2">
    <source>
        <dbReference type="Pfam" id="PF07993"/>
    </source>
</evidence>
<keyword evidence="4" id="KW-1185">Reference proteome</keyword>
<protein>
    <submittedName>
        <fullName evidence="3">SDR family oxidoreductase</fullName>
    </submittedName>
</protein>
<dbReference type="Gene3D" id="3.40.50.720">
    <property type="entry name" value="NAD(P)-binding Rossmann-like Domain"/>
    <property type="match status" value="1"/>
</dbReference>
<evidence type="ECO:0000313" key="4">
    <source>
        <dbReference type="Proteomes" id="UP001596523"/>
    </source>
</evidence>
<dbReference type="InterPro" id="IPR036291">
    <property type="entry name" value="NAD(P)-bd_dom_sf"/>
</dbReference>
<dbReference type="SUPFAM" id="SSF51735">
    <property type="entry name" value="NAD(P)-binding Rossmann-fold domains"/>
    <property type="match status" value="1"/>
</dbReference>
<reference evidence="4" key="1">
    <citation type="journal article" date="2019" name="Int. J. Syst. Evol. Microbiol.">
        <title>The Global Catalogue of Microorganisms (GCM) 10K type strain sequencing project: providing services to taxonomists for standard genome sequencing and annotation.</title>
        <authorList>
            <consortium name="The Broad Institute Genomics Platform"/>
            <consortium name="The Broad Institute Genome Sequencing Center for Infectious Disease"/>
            <person name="Wu L."/>
            <person name="Ma J."/>
        </authorList>
    </citation>
    <scope>NUCLEOTIDE SEQUENCE [LARGE SCALE GENOMIC DNA]</scope>
    <source>
        <strain evidence="4">SYNS20</strain>
    </source>
</reference>
<sequence>MHIALAGGSSFLGLRLAAEFLTRGHRVTLLATCDPATVRVRLLRRLILLGYPREAVTADGERLDAAYVDPEAPHLGVGRLAWEALAERFDALWHCPAAPDPSQSCDFAGGVPAKGARALLPLAGHGYRETVFHQVSTVLAHGAQPPGTVPESGAFTAQGPCRNPYEKAHADADRYVSIVAAQTGIPAVVHRTGLLITDLAHHPELPRHLLAQVAAVAGQLFATAEREYHLTLALPGDPEGSLNLLPVVSAARAMAEMGERTHEQGARIVHVVNGRSTPVSRVLHAFERLFPVRLLLRPPGAAYFPVDVRGLPGGLHGVLPYLRQRHSYETSALRDFAVALNSPAVSVDYLVRGMKGVHVPTRPPVDSPAWTGAASPPALTR</sequence>
<evidence type="ECO:0000313" key="3">
    <source>
        <dbReference type="EMBL" id="MFC7308067.1"/>
    </source>
</evidence>
<evidence type="ECO:0000256" key="1">
    <source>
        <dbReference type="SAM" id="MobiDB-lite"/>
    </source>
</evidence>
<comment type="caution">
    <text evidence="3">The sequence shown here is derived from an EMBL/GenBank/DDBJ whole genome shotgun (WGS) entry which is preliminary data.</text>
</comment>
<feature type="region of interest" description="Disordered" evidence="1">
    <location>
        <begin position="361"/>
        <end position="381"/>
    </location>
</feature>
<name>A0ABW2JQG5_9ACTN</name>
<dbReference type="InterPro" id="IPR013120">
    <property type="entry name" value="FAR_NAD-bd"/>
</dbReference>
<gene>
    <name evidence="3" type="ORF">ACFQVC_28040</name>
</gene>
<dbReference type="EMBL" id="JBHTCF010000014">
    <property type="protein sequence ID" value="MFC7308067.1"/>
    <property type="molecule type" value="Genomic_DNA"/>
</dbReference>
<organism evidence="3 4">
    <name type="scientific">Streptomyces monticola</name>
    <dbReference type="NCBI Taxonomy" id="2666263"/>
    <lineage>
        <taxon>Bacteria</taxon>
        <taxon>Bacillati</taxon>
        <taxon>Actinomycetota</taxon>
        <taxon>Actinomycetes</taxon>
        <taxon>Kitasatosporales</taxon>
        <taxon>Streptomycetaceae</taxon>
        <taxon>Streptomyces</taxon>
    </lineage>
</organism>
<proteinExistence type="predicted"/>
<dbReference type="Pfam" id="PF07993">
    <property type="entry name" value="NAD_binding_4"/>
    <property type="match status" value="1"/>
</dbReference>
<dbReference type="Proteomes" id="UP001596523">
    <property type="component" value="Unassembled WGS sequence"/>
</dbReference>